<evidence type="ECO:0000256" key="4">
    <source>
        <dbReference type="SAM" id="SignalP"/>
    </source>
</evidence>
<protein>
    <submittedName>
        <fullName evidence="6">Fibronectin type iii domain-containing 3ba-related</fullName>
    </submittedName>
</protein>
<feature type="domain" description="Fibronectin type-III" evidence="5">
    <location>
        <begin position="1448"/>
        <end position="1546"/>
    </location>
</feature>
<gene>
    <name evidence="6" type="ORF">M0812_03439</name>
</gene>
<dbReference type="CDD" id="cd00063">
    <property type="entry name" value="FN3"/>
    <property type="match status" value="11"/>
</dbReference>
<feature type="domain" description="Fibronectin type-III" evidence="5">
    <location>
        <begin position="1270"/>
        <end position="1358"/>
    </location>
</feature>
<sequence length="1661" mass="187013">MRTSFGFLILVILICVPCFCEVLQIYRENESIRSVSCDIVVKKDGSDNNDCKSYNTACQSIEKGLEESGSDDNICVYEGTYYISKTLSVNHQQLISISGSAKTKIDGSSSRKCIDLVDQNSFEIDGFTIQHCVNNGGEGGAIKFRCYSAITYYPKIKNCIIQNNYAEKGGGIYNGMCCPTLENVIIRDNEATESGGGLYCLMNAAYNHPHLTFTNVTIAENTGSGQKNVEDKTPSQGGGYSCKVNGDRLYDCDECYNGGGCQPNGECMCLPGSSTPSPECEYCTPGTYSSTYNSPDCTPCEVGTYNDADGATGCRTCPDGTGNLGTGNTYCSPNQCEPVDLIGKTATSLTVQWAEPETNFPINGYKLQYKQNDSDFWSVKDFDNDVFETEITNLYSGQYNFQVSAFNDEGVGEYSTQIDYETSPATTPSQITDVQEITSGRSSTCIEIEWGKPNHGGSQILNYEINYQKAESNENQTITISSGDTLQSDIASLLSGDYYIKIRSNNSVGYSDWSNIFIFSTNDAISPSTINDLSGTDKGSDWIKLQWTIPCNGGSEIENYELLYINDDESNNHNVNANSNTNANVNDEYENEDEDRDEIEYEYVDEDEDGWDQIIIKSGSISEYELSDLYSGTHQIKIRALNGIEPKSNFSNIITSTTLKSTAPDEIKVIEQIDRTCDSLSIEWEKPDHGGSKIFNYKIYYNQYVYETNNNDTSFIFKDLLSGKYNIQIQAENEIGFGNISNEYLFKTDPAQVPSIVSGINKIDSSSINLTIDWGQPTRNGSPITNYTISYKKNLNTSVNWNIINTGNNDTVYKITDLNSDQEYMIKICANNIVGSGEESEISIFKVDHSTKPYTINPSPIEINKTSTSITIQWDKPFNGNSTITSYQIAYRTPTASDFNIETLAVQQPISNVETYVIDNLLSDTYEIKVLATNNNGDGNYSDIVELKTNDPCPPTSPINFKQLNKSCDSMTIQWEKPINNGGSKIFNYHIKLVNSSRDSQNYLFNYNIDDNTDSNSDSDNNRNYQFYQSAVQEEGDIYSFILNNIYSDEYKIYLFAENEIGMSNNISTIMETNKAKAPGSVSDLKKLMSTSTTIKISFNNAAHNGRKINYYYIQYVNLNNAETQTKKIVPMNDDEIQKVELNDLLDSDYQIKVFASNMMGNGTIETLTTNPDPPVEPSQVENVKGENSTPTNIYLTWDQPNNGGSKIINYKIKSNNTDEIILINSTLNHYNLTVSESGNYWITIKAINEIGESQFWSDQKTFSTGPATAPSKIINVRLSEQKRKYLVLNWENNYSGGKPIIEYEIKCLEIDEAKLTSNKTIKTKNLDPGTLYNFQIKAKNIIGWSNINNFQFETLSQYPTKLDGLKVVESEPYTLLFGWNEPNDTDITSYNVKFLSKGTIYENIINNNYLLTDLIPNNSYQVQVRSQIDQYSGNWSDTFTMATQKNVPEMIDEITCTTTDIDYFTLHWDTPRNNGYSIDYWKISIREKNNQSNSWSQIFDANKYSNQAKIDGLSHDTIYQISMISHNQLGESQVSNTFEFQTKDVDKKDSNMDKYIIGFSISGSLLFVIVILAVLFYRRRKVIKMTPQISVYKVFDDQDDNDEKELNNMSSEEIEFEDERLLEEEEFISNLTKESIQNDDQSLLFKSTQINESLLKNEEI</sequence>
<dbReference type="InterPro" id="IPR036116">
    <property type="entry name" value="FN3_sf"/>
</dbReference>
<evidence type="ECO:0000256" key="2">
    <source>
        <dbReference type="SAM" id="MobiDB-lite"/>
    </source>
</evidence>
<feature type="signal peptide" evidence="4">
    <location>
        <begin position="1"/>
        <end position="20"/>
    </location>
</feature>
<dbReference type="EMBL" id="JANTQA010000008">
    <property type="protein sequence ID" value="KAJ3451687.1"/>
    <property type="molecule type" value="Genomic_DNA"/>
</dbReference>
<dbReference type="InterPro" id="IPR013783">
    <property type="entry name" value="Ig-like_fold"/>
</dbReference>
<dbReference type="PRINTS" id="PR00014">
    <property type="entry name" value="FNTYPEIII"/>
</dbReference>
<keyword evidence="3" id="KW-1133">Transmembrane helix</keyword>
<dbReference type="PANTHER" id="PTHR13817">
    <property type="entry name" value="TITIN"/>
    <property type="match status" value="1"/>
</dbReference>
<feature type="region of interest" description="Disordered" evidence="2">
    <location>
        <begin position="575"/>
        <end position="595"/>
    </location>
</feature>
<dbReference type="SMART" id="SM01411">
    <property type="entry name" value="Ephrin_rec_like"/>
    <property type="match status" value="1"/>
</dbReference>
<organism evidence="6 7">
    <name type="scientific">Anaeramoeba flamelloides</name>
    <dbReference type="NCBI Taxonomy" id="1746091"/>
    <lineage>
        <taxon>Eukaryota</taxon>
        <taxon>Metamonada</taxon>
        <taxon>Anaeramoebidae</taxon>
        <taxon>Anaeramoeba</taxon>
    </lineage>
</organism>
<keyword evidence="4" id="KW-0732">Signal</keyword>
<proteinExistence type="predicted"/>
<dbReference type="PANTHER" id="PTHR13817:SF73">
    <property type="entry name" value="FIBRONECTIN TYPE-III DOMAIN-CONTAINING PROTEIN"/>
    <property type="match status" value="1"/>
</dbReference>
<feature type="domain" description="Fibronectin type-III" evidence="5">
    <location>
        <begin position="1359"/>
        <end position="1447"/>
    </location>
</feature>
<evidence type="ECO:0000256" key="3">
    <source>
        <dbReference type="SAM" id="Phobius"/>
    </source>
</evidence>
<feature type="domain" description="Fibronectin type-III" evidence="5">
    <location>
        <begin position="1174"/>
        <end position="1268"/>
    </location>
</feature>
<dbReference type="PROSITE" id="PS50853">
    <property type="entry name" value="FN3"/>
    <property type="match status" value="11"/>
</dbReference>
<dbReference type="InterPro" id="IPR050964">
    <property type="entry name" value="Striated_Muscle_Regulatory"/>
</dbReference>
<feature type="domain" description="Fibronectin type-III" evidence="5">
    <location>
        <begin position="335"/>
        <end position="425"/>
    </location>
</feature>
<comment type="caution">
    <text evidence="6">The sequence shown here is derived from an EMBL/GenBank/DDBJ whole genome shotgun (WGS) entry which is preliminary data.</text>
</comment>
<feature type="transmembrane region" description="Helical" evidence="3">
    <location>
        <begin position="1556"/>
        <end position="1578"/>
    </location>
</feature>
<evidence type="ECO:0000313" key="7">
    <source>
        <dbReference type="Proteomes" id="UP001146793"/>
    </source>
</evidence>
<feature type="domain" description="Fibronectin type-III" evidence="5">
    <location>
        <begin position="663"/>
        <end position="751"/>
    </location>
</feature>
<dbReference type="CDD" id="cd00185">
    <property type="entry name" value="TNFRSF"/>
    <property type="match status" value="1"/>
</dbReference>
<feature type="domain" description="Fibronectin type-III" evidence="5">
    <location>
        <begin position="954"/>
        <end position="1051"/>
    </location>
</feature>
<feature type="domain" description="Fibronectin type-III" evidence="5">
    <location>
        <begin position="1078"/>
        <end position="1173"/>
    </location>
</feature>
<dbReference type="SMART" id="SM00060">
    <property type="entry name" value="FN3"/>
    <property type="match status" value="12"/>
</dbReference>
<feature type="domain" description="Fibronectin type-III" evidence="5">
    <location>
        <begin position="753"/>
        <end position="850"/>
    </location>
</feature>
<feature type="chain" id="PRO_5043507695" evidence="4">
    <location>
        <begin position="21"/>
        <end position="1661"/>
    </location>
</feature>
<evidence type="ECO:0000256" key="1">
    <source>
        <dbReference type="ARBA" id="ARBA00022737"/>
    </source>
</evidence>
<feature type="domain" description="Fibronectin type-III" evidence="5">
    <location>
        <begin position="427"/>
        <end position="524"/>
    </location>
</feature>
<dbReference type="InterPro" id="IPR011050">
    <property type="entry name" value="Pectin_lyase_fold/virulence"/>
</dbReference>
<dbReference type="InterPro" id="IPR003961">
    <property type="entry name" value="FN3_dom"/>
</dbReference>
<feature type="compositionally biased region" description="Low complexity" evidence="2">
    <location>
        <begin position="575"/>
        <end position="586"/>
    </location>
</feature>
<keyword evidence="1" id="KW-0677">Repeat</keyword>
<keyword evidence="3" id="KW-0472">Membrane</keyword>
<dbReference type="SUPFAM" id="SSF51126">
    <property type="entry name" value="Pectin lyase-like"/>
    <property type="match status" value="1"/>
</dbReference>
<evidence type="ECO:0000313" key="6">
    <source>
        <dbReference type="EMBL" id="KAJ3451687.1"/>
    </source>
</evidence>
<dbReference type="Pfam" id="PF00041">
    <property type="entry name" value="fn3"/>
    <property type="match status" value="8"/>
</dbReference>
<evidence type="ECO:0000259" key="5">
    <source>
        <dbReference type="PROSITE" id="PS50853"/>
    </source>
</evidence>
<dbReference type="Proteomes" id="UP001146793">
    <property type="component" value="Unassembled WGS sequence"/>
</dbReference>
<dbReference type="Gene3D" id="2.10.50.10">
    <property type="entry name" value="Tumor Necrosis Factor Receptor, subunit A, domain 2"/>
    <property type="match status" value="1"/>
</dbReference>
<keyword evidence="3" id="KW-0812">Transmembrane</keyword>
<reference evidence="6" key="1">
    <citation type="submission" date="2022-08" db="EMBL/GenBank/DDBJ databases">
        <title>Novel sulphate-reducing endosymbionts in the free-living metamonad Anaeramoeba.</title>
        <authorList>
            <person name="Jerlstrom-Hultqvist J."/>
            <person name="Cepicka I."/>
            <person name="Gallot-Lavallee L."/>
            <person name="Salas-Leiva D."/>
            <person name="Curtis B.A."/>
            <person name="Zahonova K."/>
            <person name="Pipaliya S."/>
            <person name="Dacks J."/>
            <person name="Roger A.J."/>
        </authorList>
    </citation>
    <scope>NUCLEOTIDE SEQUENCE</scope>
    <source>
        <strain evidence="6">Busselton2</strain>
    </source>
</reference>
<accession>A0AAV8AFU5</accession>
<dbReference type="Gene3D" id="2.60.40.10">
    <property type="entry name" value="Immunoglobulins"/>
    <property type="match status" value="12"/>
</dbReference>
<dbReference type="SUPFAM" id="SSF49265">
    <property type="entry name" value="Fibronectin type III"/>
    <property type="match status" value="8"/>
</dbReference>
<feature type="domain" description="Fibronectin type-III" evidence="5">
    <location>
        <begin position="857"/>
        <end position="952"/>
    </location>
</feature>
<name>A0AAV8AFU5_9EUKA</name>